<evidence type="ECO:0000313" key="1">
    <source>
        <dbReference type="EMBL" id="KAK1860536.1"/>
    </source>
</evidence>
<dbReference type="EMBL" id="CM020618">
    <property type="protein sequence ID" value="KAK1860536.1"/>
    <property type="molecule type" value="Genomic_DNA"/>
</dbReference>
<organism evidence="1 2">
    <name type="scientific">Pyropia yezoensis</name>
    <name type="common">Susabi-nori</name>
    <name type="synonym">Porphyra yezoensis</name>
    <dbReference type="NCBI Taxonomy" id="2788"/>
    <lineage>
        <taxon>Eukaryota</taxon>
        <taxon>Rhodophyta</taxon>
        <taxon>Bangiophyceae</taxon>
        <taxon>Bangiales</taxon>
        <taxon>Bangiaceae</taxon>
        <taxon>Pyropia</taxon>
    </lineage>
</organism>
<accession>A0ACC3BRB4</accession>
<sequence length="242" mass="24055">MASLIAAARAAAAAAPPRLPRPAGVPAAATAAARRRLAGPAAAVAAATGGPPVGAAGGRAPALLLQQWRLASLTPSLSAAAAAGGVGVGGGVPRRAASSPSGPPAKMHDDFKPVPAKDAQEDGDIRERIKEELDAHKVVLFMKGLPSAPACGFSYKAVSLLAAARVEYRAHNVLADDALRAGVKAYSSWPTIPQLYIGGEFVGGSDIVEAMAASGELREALIEAGAYGDATPPPPPPSAAVA</sequence>
<comment type="caution">
    <text evidence="1">The sequence shown here is derived from an EMBL/GenBank/DDBJ whole genome shotgun (WGS) entry which is preliminary data.</text>
</comment>
<reference evidence="1" key="1">
    <citation type="submission" date="2019-11" db="EMBL/GenBank/DDBJ databases">
        <title>Nori genome reveals adaptations in red seaweeds to the harsh intertidal environment.</title>
        <authorList>
            <person name="Wang D."/>
            <person name="Mao Y."/>
        </authorList>
    </citation>
    <scope>NUCLEOTIDE SEQUENCE</scope>
    <source>
        <tissue evidence="1">Gametophyte</tissue>
    </source>
</reference>
<protein>
    <submittedName>
        <fullName evidence="1">Uncharacterized protein</fullName>
    </submittedName>
</protein>
<evidence type="ECO:0000313" key="2">
    <source>
        <dbReference type="Proteomes" id="UP000798662"/>
    </source>
</evidence>
<keyword evidence="2" id="KW-1185">Reference proteome</keyword>
<proteinExistence type="predicted"/>
<gene>
    <name evidence="1" type="ORF">I4F81_003125</name>
</gene>
<dbReference type="Proteomes" id="UP000798662">
    <property type="component" value="Chromosome 1"/>
</dbReference>
<name>A0ACC3BRB4_PYRYE</name>